<feature type="transmembrane region" description="Helical" evidence="2">
    <location>
        <begin position="140"/>
        <end position="159"/>
    </location>
</feature>
<accession>A0ABT7PDP8</accession>
<dbReference type="EMBL" id="JASZZN010000003">
    <property type="protein sequence ID" value="MDM4014601.1"/>
    <property type="molecule type" value="Genomic_DNA"/>
</dbReference>
<evidence type="ECO:0000313" key="3">
    <source>
        <dbReference type="EMBL" id="MDM4014601.1"/>
    </source>
</evidence>
<protein>
    <recommendedName>
        <fullName evidence="5">Zinc ribbon domain-containing protein</fullName>
    </recommendedName>
</protein>
<evidence type="ECO:0000256" key="2">
    <source>
        <dbReference type="SAM" id="Phobius"/>
    </source>
</evidence>
<reference evidence="3 4" key="1">
    <citation type="submission" date="2023-06" db="EMBL/GenBank/DDBJ databases">
        <title>Roseiconus lacunae JC819 isolated from Gulf of Mannar region, Tamil Nadu.</title>
        <authorList>
            <person name="Pk S."/>
            <person name="Ch S."/>
            <person name="Ch V.R."/>
        </authorList>
    </citation>
    <scope>NUCLEOTIDE SEQUENCE [LARGE SCALE GENOMIC DNA]</scope>
    <source>
        <strain evidence="3 4">JC819</strain>
    </source>
</reference>
<feature type="region of interest" description="Disordered" evidence="1">
    <location>
        <begin position="1"/>
        <end position="39"/>
    </location>
</feature>
<evidence type="ECO:0000313" key="4">
    <source>
        <dbReference type="Proteomes" id="UP001239462"/>
    </source>
</evidence>
<keyword evidence="4" id="KW-1185">Reference proteome</keyword>
<dbReference type="RefSeq" id="WP_289162287.1">
    <property type="nucleotide sequence ID" value="NZ_JASZZN010000003.1"/>
</dbReference>
<evidence type="ECO:0000256" key="1">
    <source>
        <dbReference type="SAM" id="MobiDB-lite"/>
    </source>
</evidence>
<proteinExistence type="predicted"/>
<keyword evidence="2" id="KW-0472">Membrane</keyword>
<sequence>MQEKKKAEKEAKQISKLRAAERRQAEKSERKKIRGELIDNTKRIQPAEPPELPITTNHLNPPAVPVETKTECPFCAEVISVNAKKCKHCGEFLDPVLRASMEGSRSAAGPQIVNVVHGGNATATASAEASSSISEGCSGCLTLIFIVFLILLCAGIFGGG</sequence>
<dbReference type="Proteomes" id="UP001239462">
    <property type="component" value="Unassembled WGS sequence"/>
</dbReference>
<name>A0ABT7PDP8_9BACT</name>
<gene>
    <name evidence="3" type="ORF">QTN89_04095</name>
</gene>
<evidence type="ECO:0008006" key="5">
    <source>
        <dbReference type="Google" id="ProtNLM"/>
    </source>
</evidence>
<organism evidence="3 4">
    <name type="scientific">Roseiconus lacunae</name>
    <dbReference type="NCBI Taxonomy" id="2605694"/>
    <lineage>
        <taxon>Bacteria</taxon>
        <taxon>Pseudomonadati</taxon>
        <taxon>Planctomycetota</taxon>
        <taxon>Planctomycetia</taxon>
        <taxon>Pirellulales</taxon>
        <taxon>Pirellulaceae</taxon>
        <taxon>Roseiconus</taxon>
    </lineage>
</organism>
<keyword evidence="2" id="KW-0812">Transmembrane</keyword>
<keyword evidence="2" id="KW-1133">Transmembrane helix</keyword>
<comment type="caution">
    <text evidence="3">The sequence shown here is derived from an EMBL/GenBank/DDBJ whole genome shotgun (WGS) entry which is preliminary data.</text>
</comment>